<keyword evidence="3" id="KW-1185">Reference proteome</keyword>
<organism evidence="2 3">
    <name type="scientific">Novosphingobium organovorum</name>
    <dbReference type="NCBI Taxonomy" id="2930092"/>
    <lineage>
        <taxon>Bacteria</taxon>
        <taxon>Pseudomonadati</taxon>
        <taxon>Pseudomonadota</taxon>
        <taxon>Alphaproteobacteria</taxon>
        <taxon>Sphingomonadales</taxon>
        <taxon>Sphingomonadaceae</taxon>
        <taxon>Novosphingobium</taxon>
    </lineage>
</organism>
<accession>A0ABT0BGD5</accession>
<name>A0ABT0BGD5_9SPHN</name>
<dbReference type="EMBL" id="JALHLF010000076">
    <property type="protein sequence ID" value="MCJ2184089.1"/>
    <property type="molecule type" value="Genomic_DNA"/>
</dbReference>
<gene>
    <name evidence="2" type="ORF">MTR62_15500</name>
</gene>
<evidence type="ECO:0000256" key="1">
    <source>
        <dbReference type="SAM" id="MobiDB-lite"/>
    </source>
</evidence>
<evidence type="ECO:0008006" key="4">
    <source>
        <dbReference type="Google" id="ProtNLM"/>
    </source>
</evidence>
<protein>
    <recommendedName>
        <fullName evidence="4">ATP-binding protein</fullName>
    </recommendedName>
</protein>
<dbReference type="Proteomes" id="UP001162881">
    <property type="component" value="Unassembled WGS sequence"/>
</dbReference>
<feature type="compositionally biased region" description="Basic and acidic residues" evidence="1">
    <location>
        <begin position="821"/>
        <end position="837"/>
    </location>
</feature>
<evidence type="ECO:0000313" key="3">
    <source>
        <dbReference type="Proteomes" id="UP001162881"/>
    </source>
</evidence>
<sequence>MANEFINLDRTFHELRRHKGEADDFDIQAAFGYGKSVTWDALVNEYRVILLSEAGAGKTVEIRQAAKRQRAAGKSAFFLRLEHVADDFDIAFEEGSLAEFDQWLGSNGEGWLFLDSVDESRLKEPADFNRAVRKLGLRLAPALQRAHIFISSRGSAWRPVTDLSLCRDQLKYQPPKEQAADEASDGKPASRKRLAVIRTADEEVEDPFKLVALDDLREPQVRKFAQAKGVTDVDSFVDSVERADAWIMAHRPRDLEELTGFWVKNGRVGNRLELMRESLDQRLSEPDQRRDEARPLSKEKARAGARLLAAAATMTHETIIRVPDGTQNAVGLPVADVLKDWGAPDQTTLLLRPIFDEAIYGTVRFHHRTQREYLAAEWFDGLLKRETSRREVEMLFFREQYDIEVITPSLRPVLVWLILLDERMRERALRIAPELIFEGGEPAELPLATRREVLRKVCATVSKGGAGHRMDYAAVQRFANADLVHEIKALIRKFGTRDDLLWILLRMVWQGRLAEALPEAKQYALKPDAGKYVRIAAIRTVLGVGTAQDAEEVRAAFVAEARRLKRDWLAELVKNLPYDQASVDWLLSALAKTEPKPEFSTDGLGEAISEFVCAAPIDLLANLVTGIVALISKRPIIERHNYEISQRHGWLLKRAAQAVERLIEARHLAALGQDCLSVLQKLPSASDYHDWDLRDIRSRIPELVPAWVELNDTLFWYHVKLTRRRQSKNRDARLTDFWPAYWKSYCRFPPDAFDRIKAQIRAKRGDDRLVALSLAFQLYRDAGKPARWRNQLKAVCKRSPALTIKLRELLHPPPPSAEAKSWQRQEAQWKRRDKERRQRIEENKAEWRTHLAANVQKLRDPGLPKPQDISNDQFYMHEKLRKLGDRSNHWTHGDWHLLEIEFDESIARAFRDGVVSYWRRYQPALLSDPKGKDSTTFATIFGLTGIEIEATETPAWPSTLTVADAETAFRYGMNELNGFPEWFPGLYAAFPQRITELLLVEIDYELRTGTAERESHYVIYDLSWHGEWSDDTIAPAILERLARKELKSIGTLGYLLTIVNRAGVSDSALAALAEKKVRQKVLDHAAAWYAVWAGVEPGRAIESIRLRFDKLKSKPQRVQFAMQFASQLVGDRHDKSVVRQAYRTPSHLRDLIILMHQHIEEKDDIERAGKGAYSPGLRDNAQDARNHLFGLLKEIPGKEAFLAIQDLSRRHPVESTRPWMAHHAKSKAETEADLSPWTVAQVNDFNERLERTPRNHRELWELGVLRMLDLKAKLEDGDSSVADILKTVSEEIQMRKYIGDWLRDSSHGRYSIPQEEEFADAKRSDLRFHGAGFDAPVPLELKLADNWTGPKLFERLETQLCGDYLRDDRSNRGMFVLVYRGQKSTWEVPGRDSVDFNGLVDALHHHWLTISDNLAGVDDVKVIGIDLTRRSR</sequence>
<feature type="region of interest" description="Disordered" evidence="1">
    <location>
        <begin position="279"/>
        <end position="300"/>
    </location>
</feature>
<feature type="region of interest" description="Disordered" evidence="1">
    <location>
        <begin position="811"/>
        <end position="837"/>
    </location>
</feature>
<proteinExistence type="predicted"/>
<comment type="caution">
    <text evidence="2">The sequence shown here is derived from an EMBL/GenBank/DDBJ whole genome shotgun (WGS) entry which is preliminary data.</text>
</comment>
<dbReference type="RefSeq" id="WP_244022566.1">
    <property type="nucleotide sequence ID" value="NZ_JALHLF010000076.1"/>
</dbReference>
<evidence type="ECO:0000313" key="2">
    <source>
        <dbReference type="EMBL" id="MCJ2184089.1"/>
    </source>
</evidence>
<reference evidence="2" key="1">
    <citation type="submission" date="2022-03" db="EMBL/GenBank/DDBJ databases">
        <title>Identification of a novel bacterium isolated from mangrove sediments.</title>
        <authorList>
            <person name="Pan X."/>
        </authorList>
    </citation>
    <scope>NUCLEOTIDE SEQUENCE</scope>
    <source>
        <strain evidence="2">B1949</strain>
    </source>
</reference>